<accession>A0A5F8A924</accession>
<sequence>MWAAGSQQLESVLALQPAVLQSQASWLSARGLALQPAGSAKSGLLALRPLGTQAKFGWGGVGVVPLRPAPRPPLPARGGAWAWACACALSGRACNLRVGAPRPPDSRSLWDTRRASPGPEPGLFFTQVSRASHSAMKSGIRVALVTGGNKGIGLAIVRDLCRLFSGEVVLTARDVARGQAAVQQLQAEGLSPRFHQLDIDDPQSIRTLRDFLLKEYGGLDVLVNNAGIAFKVADPTPFHIQAEVTMKTNFFGTRDVCTELLPLIKPQVVLLLRLWFTRTSKGSSSRSHLTLLSQNLKAGMKFFMQLPPHLLCAFLLELIPATVSHMKIFCFKIPANLAFTFLQDCCTPFYIMLCGVS</sequence>
<dbReference type="GeneTree" id="ENSGT00940000162541"/>
<dbReference type="ExpressionAtlas" id="A0A5F8A924">
    <property type="expression patterns" value="baseline"/>
</dbReference>
<dbReference type="PRINTS" id="PR00081">
    <property type="entry name" value="GDHRDH"/>
</dbReference>
<gene>
    <name evidence="5 7" type="primary">CBR1</name>
</gene>
<dbReference type="Ensembl" id="ENSMMUT00000087944.1">
    <property type="protein sequence ID" value="ENSMMUP00000074374.1"/>
    <property type="gene ID" value="ENSMMUG00000020565.4"/>
</dbReference>
<dbReference type="GO" id="GO:0016491">
    <property type="term" value="F:oxidoreductase activity"/>
    <property type="evidence" value="ECO:0007669"/>
    <property type="project" value="UniProtKB-KW"/>
</dbReference>
<evidence type="ECO:0000313" key="6">
    <source>
        <dbReference type="Proteomes" id="UP000006718"/>
    </source>
</evidence>
<comment type="similarity">
    <text evidence="1">Belongs to the short-chain dehydrogenases/reductases (SDR) family.</text>
</comment>
<evidence type="ECO:0000313" key="5">
    <source>
        <dbReference type="Ensembl" id="ENSMMUP00000074374.1"/>
    </source>
</evidence>
<dbReference type="InterPro" id="IPR036291">
    <property type="entry name" value="NAD(P)-bd_dom_sf"/>
</dbReference>
<dbReference type="PANTHER" id="PTHR43963:SF2">
    <property type="entry name" value="CARBONYL REDUCTASE [NADPH] 1"/>
    <property type="match status" value="1"/>
</dbReference>
<evidence type="ECO:0000313" key="7">
    <source>
        <dbReference type="VGNC" id="VGNC:80854"/>
    </source>
</evidence>
<reference evidence="5" key="3">
    <citation type="submission" date="2025-08" db="UniProtKB">
        <authorList>
            <consortium name="Ensembl"/>
        </authorList>
    </citation>
    <scope>IDENTIFICATION</scope>
    <source>
        <strain evidence="5">17573</strain>
    </source>
</reference>
<dbReference type="Gene3D" id="3.40.50.720">
    <property type="entry name" value="NAD(P)-binding Rossmann-like Domain"/>
    <property type="match status" value="1"/>
</dbReference>
<reference evidence="5" key="4">
    <citation type="submission" date="2025-09" db="UniProtKB">
        <authorList>
            <consortium name="Ensembl"/>
        </authorList>
    </citation>
    <scope>IDENTIFICATION</scope>
    <source>
        <strain evidence="5">17573</strain>
    </source>
</reference>
<evidence type="ECO:0000256" key="1">
    <source>
        <dbReference type="ARBA" id="ARBA00006484"/>
    </source>
</evidence>
<evidence type="ECO:0000256" key="2">
    <source>
        <dbReference type="ARBA" id="ARBA00022857"/>
    </source>
</evidence>
<organism evidence="5 6">
    <name type="scientific">Macaca mulatta</name>
    <name type="common">Rhesus macaque</name>
    <dbReference type="NCBI Taxonomy" id="9544"/>
    <lineage>
        <taxon>Eukaryota</taxon>
        <taxon>Metazoa</taxon>
        <taxon>Chordata</taxon>
        <taxon>Craniata</taxon>
        <taxon>Vertebrata</taxon>
        <taxon>Euteleostomi</taxon>
        <taxon>Mammalia</taxon>
        <taxon>Eutheria</taxon>
        <taxon>Euarchontoglires</taxon>
        <taxon>Primates</taxon>
        <taxon>Haplorrhini</taxon>
        <taxon>Catarrhini</taxon>
        <taxon>Cercopithecidae</taxon>
        <taxon>Cercopithecinae</taxon>
        <taxon>Macaca</taxon>
    </lineage>
</organism>
<dbReference type="SUPFAM" id="SSF51735">
    <property type="entry name" value="NAD(P)-binding Rossmann-fold domains"/>
    <property type="match status" value="1"/>
</dbReference>
<keyword evidence="3" id="KW-0560">Oxidoreductase</keyword>
<reference evidence="6" key="1">
    <citation type="journal article" date="2007" name="Science">
        <title>Evolutionary and biomedical insights from the rhesus macaque genome.</title>
        <authorList>
            <person name="Gibbs R.A."/>
            <person name="Rogers J."/>
            <person name="Katze M.G."/>
            <person name="Bumgarner R."/>
            <person name="Weinstock G.M."/>
            <person name="Mardis E.R."/>
            <person name="Remington K.A."/>
            <person name="Strausberg R.L."/>
            <person name="Venter J.C."/>
            <person name="Wilson R.K."/>
            <person name="Batzer M.A."/>
            <person name="Bustamante C.D."/>
            <person name="Eichler E.E."/>
            <person name="Hahn M.W."/>
            <person name="Hardison R.C."/>
            <person name="Makova K.D."/>
            <person name="Miller W."/>
            <person name="Milosavljevic A."/>
            <person name="Palermo R.E."/>
            <person name="Siepel A."/>
            <person name="Sikela J.M."/>
            <person name="Attaway T."/>
            <person name="Bell S."/>
            <person name="Bernard K.E."/>
            <person name="Buhay C.J."/>
            <person name="Chandrabose M.N."/>
            <person name="Dao M."/>
            <person name="Davis C."/>
            <person name="Delehaunty K.D."/>
            <person name="Ding Y."/>
            <person name="Dinh H.H."/>
            <person name="Dugan-Rocha S."/>
            <person name="Fulton L.A."/>
            <person name="Gabisi R.A."/>
            <person name="Garner T.T."/>
            <person name="Godfrey J."/>
            <person name="Hawes A.C."/>
            <person name="Hernandez J."/>
            <person name="Hines S."/>
            <person name="Holder M."/>
            <person name="Hume J."/>
            <person name="Jhangiani S.N."/>
            <person name="Joshi V."/>
            <person name="Khan Z.M."/>
            <person name="Kirkness E.F."/>
            <person name="Cree A."/>
            <person name="Fowler R.G."/>
            <person name="Lee S."/>
            <person name="Lewis L.R."/>
            <person name="Li Z."/>
            <person name="Liu Y.-S."/>
            <person name="Moore S.M."/>
            <person name="Muzny D."/>
            <person name="Nazareth L.V."/>
            <person name="Ngo D.N."/>
            <person name="Okwuonu G.O."/>
            <person name="Pai G."/>
            <person name="Parker D."/>
            <person name="Paul H.A."/>
            <person name="Pfannkoch C."/>
            <person name="Pohl C.S."/>
            <person name="Rogers Y.-H.C."/>
            <person name="Ruiz S.J."/>
            <person name="Sabo A."/>
            <person name="Santibanez J."/>
            <person name="Schneider B.W."/>
            <person name="Smith S.M."/>
            <person name="Sodergren E."/>
            <person name="Svatek A.F."/>
            <person name="Utterback T.R."/>
            <person name="Vattathil S."/>
            <person name="Warren W."/>
            <person name="White C.S."/>
            <person name="Chinwalla A.T."/>
            <person name="Feng Y."/>
            <person name="Halpern A.L."/>
            <person name="Hillier L.W."/>
            <person name="Huang X."/>
            <person name="Minx P."/>
            <person name="Nelson J.O."/>
            <person name="Pepin K.H."/>
            <person name="Qin X."/>
            <person name="Sutton G.G."/>
            <person name="Venter E."/>
            <person name="Walenz B.P."/>
            <person name="Wallis J.W."/>
            <person name="Worley K.C."/>
            <person name="Yang S.-P."/>
            <person name="Jones S.M."/>
            <person name="Marra M.A."/>
            <person name="Rocchi M."/>
            <person name="Schein J.E."/>
            <person name="Baertsch R."/>
            <person name="Clarke L."/>
            <person name="Csuros M."/>
            <person name="Glasscock J."/>
            <person name="Harris R.A."/>
            <person name="Havlak P."/>
            <person name="Jackson A.R."/>
            <person name="Jiang H."/>
            <person name="Liu Y."/>
            <person name="Messina D.N."/>
            <person name="Shen Y."/>
            <person name="Song H.X.-Z."/>
            <person name="Wylie T."/>
            <person name="Zhang L."/>
            <person name="Birney E."/>
            <person name="Han K."/>
            <person name="Konkel M.K."/>
            <person name="Lee J."/>
            <person name="Smit A.F.A."/>
            <person name="Ullmer B."/>
            <person name="Wang H."/>
            <person name="Xing J."/>
            <person name="Burhans R."/>
            <person name="Cheng Z."/>
            <person name="Karro J.E."/>
            <person name="Ma J."/>
            <person name="Raney B."/>
            <person name="She X."/>
            <person name="Cox M.J."/>
            <person name="Demuth J.P."/>
            <person name="Dumas L.J."/>
            <person name="Han S.-G."/>
            <person name="Hopkins J."/>
            <person name="Karimpour-Fard A."/>
            <person name="Kim Y.H."/>
            <person name="Pollack J.R."/>
            <person name="Vinar T."/>
            <person name="Addo-Quaye C."/>
            <person name="Degenhardt J."/>
            <person name="Denby A."/>
            <person name="Hubisz M.J."/>
            <person name="Indap A."/>
            <person name="Kosiol C."/>
            <person name="Lahn B.T."/>
            <person name="Lawson H.A."/>
            <person name="Marklein A."/>
            <person name="Nielsen R."/>
            <person name="Vallender E.J."/>
            <person name="Clark A.G."/>
            <person name="Ferguson B."/>
            <person name="Hernandez R.D."/>
            <person name="Hirani K."/>
            <person name="Kehrer-Sawatzki H."/>
            <person name="Kolb J."/>
            <person name="Patil S."/>
            <person name="Pu L.-L."/>
            <person name="Ren Y."/>
            <person name="Smith D.G."/>
            <person name="Wheeler D.A."/>
            <person name="Schenck I."/>
            <person name="Ball E.V."/>
            <person name="Chen R."/>
            <person name="Cooper D.N."/>
            <person name="Giardine B."/>
            <person name="Hsu F."/>
            <person name="Kent W.J."/>
            <person name="Lesk A."/>
            <person name="Nelson D.L."/>
            <person name="O'brien W.E."/>
            <person name="Pruefer K."/>
            <person name="Stenson P.D."/>
            <person name="Wallace J.C."/>
            <person name="Ke H."/>
            <person name="Liu X.-M."/>
            <person name="Wang P."/>
            <person name="Xiang A.P."/>
            <person name="Yang F."/>
            <person name="Barber G.P."/>
            <person name="Haussler D."/>
            <person name="Karolchik D."/>
            <person name="Kern A.D."/>
            <person name="Kuhn R.M."/>
            <person name="Smith K.E."/>
            <person name="Zwieg A.S."/>
        </authorList>
    </citation>
    <scope>NUCLEOTIDE SEQUENCE [LARGE SCALE GENOMIC DNA]</scope>
    <source>
        <strain evidence="6">17573</strain>
    </source>
</reference>
<evidence type="ECO:0000256" key="3">
    <source>
        <dbReference type="ARBA" id="ARBA00023002"/>
    </source>
</evidence>
<dbReference type="SMR" id="A0A5F8A924"/>
<name>A0A5F8A924_MACMU</name>
<comment type="function">
    <text evidence="4">NADPH-dependent reductase with broad substrate specificity. Catalyzes the reduction of a wide variety of carbonyl compounds including quinones, prostaglandins, menadione, plus various xenobiotics. Catalyzes the reduction of the antitumor anthracyclines doxorubicin and daunorubicin to the cardiotoxic compounds doxorubicinol and daunorubicinol. Can convert prostaglandin E to prostaglandin F2-alpha. Can bind glutathione, which explains its higher affinity for glutathione-conjugated substrates. Catalyzes the reduction of S-nitrosoglutathione. In addition, participates in the glucocorticoid metabolism by catalyzing the NADPH-dependent cortisol/corticosterone into 20beta-dihydrocortisol (20b-DHF) or 20beta-corticosterone (20b-DHB), which are weak agonists of NR3C1 and NR3C2 in adipose tissue.</text>
</comment>
<protein>
    <submittedName>
        <fullName evidence="5">Carbonyl reductase 1</fullName>
    </submittedName>
</protein>
<dbReference type="Proteomes" id="UP000006718">
    <property type="component" value="Chromosome 3"/>
</dbReference>
<reference evidence="5" key="2">
    <citation type="submission" date="2019-01" db="EMBL/GenBank/DDBJ databases">
        <authorList>
            <person name="Graves T."/>
            <person name="Eichler E.E."/>
            <person name="Wilson R.K."/>
        </authorList>
    </citation>
    <scope>NUCLEOTIDE SEQUENCE [LARGE SCALE GENOMIC DNA]</scope>
    <source>
        <strain evidence="5">17573</strain>
    </source>
</reference>
<keyword evidence="2" id="KW-0521">NADP</keyword>
<proteinExistence type="inferred from homology"/>
<dbReference type="Pfam" id="PF00106">
    <property type="entry name" value="adh_short"/>
    <property type="match status" value="1"/>
</dbReference>
<dbReference type="AlphaFoldDB" id="A0A5F8A924"/>
<dbReference type="Bgee" id="ENSMMUG00000020565">
    <property type="expression patterns" value="Expressed in ileum and 21 other cell types or tissues"/>
</dbReference>
<dbReference type="VGNC" id="VGNC:80854">
    <property type="gene designation" value="CBR1"/>
</dbReference>
<dbReference type="InterPro" id="IPR002347">
    <property type="entry name" value="SDR_fam"/>
</dbReference>
<keyword evidence="6" id="KW-1185">Reference proteome</keyword>
<dbReference type="PANTHER" id="PTHR43963">
    <property type="entry name" value="CARBONYL REDUCTASE 1-RELATED"/>
    <property type="match status" value="1"/>
</dbReference>
<evidence type="ECO:0000256" key="4">
    <source>
        <dbReference type="ARBA" id="ARBA00046189"/>
    </source>
</evidence>
<dbReference type="VEuPathDB" id="HostDB:ENSMMUG00000020565"/>